<accession>A0A0D6P398</accession>
<dbReference type="Gene3D" id="3.60.15.10">
    <property type="entry name" value="Ribonuclease Z/Hydroxyacylglutathione hydrolase-like"/>
    <property type="match status" value="1"/>
</dbReference>
<dbReference type="Proteomes" id="UP000032680">
    <property type="component" value="Unassembled WGS sequence"/>
</dbReference>
<gene>
    <name evidence="2" type="ORF">Asru_0057_04</name>
</gene>
<organism evidence="2 3">
    <name type="scientific">Acidisphaera rubrifaciens HS-AP3</name>
    <dbReference type="NCBI Taxonomy" id="1231350"/>
    <lineage>
        <taxon>Bacteria</taxon>
        <taxon>Pseudomonadati</taxon>
        <taxon>Pseudomonadota</taxon>
        <taxon>Alphaproteobacteria</taxon>
        <taxon>Acetobacterales</taxon>
        <taxon>Acetobacteraceae</taxon>
        <taxon>Acidisphaera</taxon>
    </lineage>
</organism>
<reference evidence="2 3" key="1">
    <citation type="submission" date="2012-11" db="EMBL/GenBank/DDBJ databases">
        <title>Whole genome sequence of Acidisphaera rubrifaciens HS-AP3.</title>
        <authorList>
            <person name="Azuma Y."/>
            <person name="Higashiura N."/>
            <person name="Hirakawa H."/>
            <person name="Matsushita K."/>
        </authorList>
    </citation>
    <scope>NUCLEOTIDE SEQUENCE [LARGE SCALE GENOMIC DNA]</scope>
    <source>
        <strain evidence="2 3">HS-AP3</strain>
    </source>
</reference>
<sequence>MAFIAGHAQASSLTLDVYNPGEKSIFPVSSEIVSGDHDAVLIDAQFQRNDAEAVVARIKASGKTLTTVYVSHSDPDYYFGLDVVQAAFPHARIVASAPTVAAIKTLMQRKLAYWGPLLKDNAPRRLVLPEVLHGTRIMLEGHAIDIVGLDGPTPGRSYVYIPSLRTVVGGAVVFSGTHVWVADTPTASAREQWRATLRTIEALRPARVVPGHFLGAAPDGLGAVRFTDRYLAALERAAADTRTSADLIAAMERAYPRLPERTWLELGAKVVKGDMRWPQ</sequence>
<proteinExistence type="predicted"/>
<dbReference type="CDD" id="cd07739">
    <property type="entry name" value="metallo-hydrolase-like_MBL-fold"/>
    <property type="match status" value="1"/>
</dbReference>
<dbReference type="SMART" id="SM00849">
    <property type="entry name" value="Lactamase_B"/>
    <property type="match status" value="1"/>
</dbReference>
<feature type="domain" description="Metallo-beta-lactamase" evidence="1">
    <location>
        <begin position="27"/>
        <end position="212"/>
    </location>
</feature>
<evidence type="ECO:0000313" key="3">
    <source>
        <dbReference type="Proteomes" id="UP000032680"/>
    </source>
</evidence>
<dbReference type="Pfam" id="PF00753">
    <property type="entry name" value="Lactamase_B"/>
    <property type="match status" value="1"/>
</dbReference>
<keyword evidence="3" id="KW-1185">Reference proteome</keyword>
<evidence type="ECO:0000259" key="1">
    <source>
        <dbReference type="SMART" id="SM00849"/>
    </source>
</evidence>
<name>A0A0D6P398_9PROT</name>
<dbReference type="AlphaFoldDB" id="A0A0D6P398"/>
<dbReference type="EMBL" id="BANB01000057">
    <property type="protein sequence ID" value="GAN76127.1"/>
    <property type="molecule type" value="Genomic_DNA"/>
</dbReference>
<protein>
    <submittedName>
        <fullName evidence="2">Metallo-beta-lactamase</fullName>
    </submittedName>
</protein>
<dbReference type="PANTHER" id="PTHR42951:SF14">
    <property type="entry name" value="METALLO-BETA-LACTAMASE SUPERFAMILY PROTEIN"/>
    <property type="match status" value="1"/>
</dbReference>
<dbReference type="InterPro" id="IPR036866">
    <property type="entry name" value="RibonucZ/Hydroxyglut_hydro"/>
</dbReference>
<dbReference type="SUPFAM" id="SSF56281">
    <property type="entry name" value="Metallo-hydrolase/oxidoreductase"/>
    <property type="match status" value="1"/>
</dbReference>
<dbReference type="InterPro" id="IPR050855">
    <property type="entry name" value="NDM-1-like"/>
</dbReference>
<comment type="caution">
    <text evidence="2">The sequence shown here is derived from an EMBL/GenBank/DDBJ whole genome shotgun (WGS) entry which is preliminary data.</text>
</comment>
<dbReference type="InterPro" id="IPR001279">
    <property type="entry name" value="Metallo-B-lactamas"/>
</dbReference>
<evidence type="ECO:0000313" key="2">
    <source>
        <dbReference type="EMBL" id="GAN76127.1"/>
    </source>
</evidence>
<dbReference type="PANTHER" id="PTHR42951">
    <property type="entry name" value="METALLO-BETA-LACTAMASE DOMAIN-CONTAINING"/>
    <property type="match status" value="1"/>
</dbReference>